<dbReference type="Gene3D" id="1.25.40.20">
    <property type="entry name" value="Ankyrin repeat-containing domain"/>
    <property type="match status" value="2"/>
</dbReference>
<dbReference type="InterPro" id="IPR036770">
    <property type="entry name" value="Ankyrin_rpt-contain_sf"/>
</dbReference>
<dbReference type="PANTHER" id="PTHR15897:SF2">
    <property type="entry name" value="ANKYRIN REPEAT AND MYND DOMAIN-CONTAINING PROTEIN 1"/>
    <property type="match status" value="1"/>
</dbReference>
<dbReference type="Proteomes" id="UP001152888">
    <property type="component" value="Unassembled WGS sequence"/>
</dbReference>
<protein>
    <recommendedName>
        <fullName evidence="4">Ankyrin repeat and MYND domain-containing protein 1</fullName>
    </recommendedName>
</protein>
<accession>A0A9P0PLZ0</accession>
<dbReference type="SUPFAM" id="SSF82185">
    <property type="entry name" value="Histone H3 K4-specific methyltransferase SET7/9 N-terminal domain"/>
    <property type="match status" value="1"/>
</dbReference>
<feature type="region of interest" description="Disordered" evidence="1">
    <location>
        <begin position="923"/>
        <end position="946"/>
    </location>
</feature>
<evidence type="ECO:0000256" key="1">
    <source>
        <dbReference type="SAM" id="MobiDB-lite"/>
    </source>
</evidence>
<sequence length="1382" mass="158575">MSFAHNLISSNDYEEYEEHEVLSLPIEKIEFPPNQRYTGCTLHDNLHGAGHYVFNRNEEVTFYDCLFYCNKIEGYGHIFYKDGSHFQGLFRENKRFGPGVFTYTNGQQDVGLWEGFSLIRLSEMVEPYLVPRLGTTILGKQKMFRNRHLVHVCHERMNRAKDIMINLGADKELVDKSDVLYSTQVKDRNNVFFNNYEYDEYFFPNNDCEIEVVEKPQTRDKHLSTHTLVRETDGKNNILLELHQKRIELLSNTINEVRPKLVQAREDLRAITEKIEFCRACCYVEEENTVQEDENNFSQRSLLTKASDDQGIDVWPLTTDTVLAVDTSVHDLSLLTFDTVDISMLSQSIVTQSRKSSTSVSSTKEYLDTLCCLCDEEFDVDNLAVLEAQQKDLQRDELFYRTLVENLEPKLQRHLDAVNMPPRNTKRVIVDKLLAWNNEEICKQMVKHGFIHRHSESMVNFLVSNVVGQERKGFNDSGPHEMNCRDFLKICTQGDSLEVIEYIRGKKVNVNVADACGNTAVFYATCCCRTSILKTLINFGANLDAVNDEGLTPLNLCLLHYLAWKYKIVDWEAAFVPPGPLSKEEEERYGVNYSTTSLAGGTRSKKKLLYSTANIATVSKMQVSKTPVQEYIFDLSCKPLTPPATIKARAPSEMKVGSKLDSKQSLFEAPDMHLSSELTNVEQLLEYGADPNVGEVPFSPLILASFTENDKLVKRLLEAKADVQVRTEDGLNCVHVAASLRCCSDNTLICEALLSGYADPNAKASIYHWEDQKMKILGIGVDTADIEDYGKNPLHLLCLRQDYDSDKCNYFVKVADLLVEANTNLHYKYLGHTPLSLAVLSGNGSLIEYFIASGSFNPHKLLDYDMGNVLTLYTLKKYEGILPLAKCKQIIHLLCQLYVSPLKPVGQFENAVAFGEFQLRPPRKPADEETAGTKKKAPKKSRPPKINKKSQNYIIIQYLKESTRKMIISAAQLQAVEYLYDLTEENLLEEERVKDLVIYLTPEITVDCLQILFNYGKLIQDRYSYDNILKLLGYVDKYKIMTKKKKGQQETRRNPKKGKNADNQVPVDTTTNFVSLLKHVDFRYKTKYSKIKQKYPPPGLDDLALYDVCFQCISKKDKELARCPKCRYVQFCSLPCYKQSAKEKNHTCGVDMFGLTLIQSQDELETLCKSAHNNCLKRYIEEKQKEHEEKMRKELEDRQADIYGTRNLKHSRRSEASTVMMIDIHSLDERTKKSDHTFLSRLESKLTMLSNLEKDSMYLPYRIRDPVATNEASRKSSSKKKLRGRTTSCERCCEKAKATRRSAEKGVESQFEALPVLEDDYHIYKKVKVIPQKIHTFMEVLVRMFPDADFSQTMLPYVCYANGQMYYRFSDQNMFDGTYSMV</sequence>
<feature type="region of interest" description="Disordered" evidence="1">
    <location>
        <begin position="1045"/>
        <end position="1065"/>
    </location>
</feature>
<dbReference type="InterPro" id="IPR053064">
    <property type="entry name" value="Ankyrin-MYND_domain-protein"/>
</dbReference>
<evidence type="ECO:0000313" key="2">
    <source>
        <dbReference type="EMBL" id="CAH1986051.1"/>
    </source>
</evidence>
<keyword evidence="3" id="KW-1185">Reference proteome</keyword>
<evidence type="ECO:0008006" key="4">
    <source>
        <dbReference type="Google" id="ProtNLM"/>
    </source>
</evidence>
<name>A0A9P0PLZ0_ACAOB</name>
<organism evidence="2 3">
    <name type="scientific">Acanthoscelides obtectus</name>
    <name type="common">Bean weevil</name>
    <name type="synonym">Bruchus obtectus</name>
    <dbReference type="NCBI Taxonomy" id="200917"/>
    <lineage>
        <taxon>Eukaryota</taxon>
        <taxon>Metazoa</taxon>
        <taxon>Ecdysozoa</taxon>
        <taxon>Arthropoda</taxon>
        <taxon>Hexapoda</taxon>
        <taxon>Insecta</taxon>
        <taxon>Pterygota</taxon>
        <taxon>Neoptera</taxon>
        <taxon>Endopterygota</taxon>
        <taxon>Coleoptera</taxon>
        <taxon>Polyphaga</taxon>
        <taxon>Cucujiformia</taxon>
        <taxon>Chrysomeloidea</taxon>
        <taxon>Chrysomelidae</taxon>
        <taxon>Bruchinae</taxon>
        <taxon>Bruchini</taxon>
        <taxon>Acanthoscelides</taxon>
    </lineage>
</organism>
<dbReference type="EMBL" id="CAKOFQ010006991">
    <property type="protein sequence ID" value="CAH1986051.1"/>
    <property type="molecule type" value="Genomic_DNA"/>
</dbReference>
<dbReference type="Pfam" id="PF00023">
    <property type="entry name" value="Ank"/>
    <property type="match status" value="1"/>
</dbReference>
<feature type="compositionally biased region" description="Basic residues" evidence="1">
    <location>
        <begin position="933"/>
        <end position="946"/>
    </location>
</feature>
<gene>
    <name evidence="2" type="ORF">ACAOBT_LOCUS17032</name>
</gene>
<dbReference type="PANTHER" id="PTHR15897">
    <property type="entry name" value="ANKYRIN REPEAT AND MYND DOMAIN PROTEIN 1"/>
    <property type="match status" value="1"/>
</dbReference>
<reference evidence="2" key="1">
    <citation type="submission" date="2022-03" db="EMBL/GenBank/DDBJ databases">
        <authorList>
            <person name="Sayadi A."/>
        </authorList>
    </citation>
    <scope>NUCLEOTIDE SEQUENCE</scope>
</reference>
<dbReference type="SUPFAM" id="SSF48403">
    <property type="entry name" value="Ankyrin repeat"/>
    <property type="match status" value="2"/>
</dbReference>
<evidence type="ECO:0000313" key="3">
    <source>
        <dbReference type="Proteomes" id="UP001152888"/>
    </source>
</evidence>
<dbReference type="OrthoDB" id="444338at2759"/>
<dbReference type="InterPro" id="IPR002110">
    <property type="entry name" value="Ankyrin_rpt"/>
</dbReference>
<comment type="caution">
    <text evidence="2">The sequence shown here is derived from an EMBL/GenBank/DDBJ whole genome shotgun (WGS) entry which is preliminary data.</text>
</comment>
<proteinExistence type="predicted"/>
<dbReference type="SMART" id="SM00248">
    <property type="entry name" value="ANK"/>
    <property type="match status" value="6"/>
</dbReference>